<accession>A0A6A6YW95</accession>
<protein>
    <submittedName>
        <fullName evidence="2 4">Uncharacterized protein</fullName>
    </submittedName>
</protein>
<evidence type="ECO:0000313" key="3">
    <source>
        <dbReference type="Proteomes" id="UP000504636"/>
    </source>
</evidence>
<dbReference type="RefSeq" id="XP_033579131.1">
    <property type="nucleotide sequence ID" value="XM_033727829.1"/>
</dbReference>
<dbReference type="AlphaFoldDB" id="A0A6A6YW95"/>
<dbReference type="OrthoDB" id="3485856at2759"/>
<organism evidence="2">
    <name type="scientific">Mytilinidion resinicola</name>
    <dbReference type="NCBI Taxonomy" id="574789"/>
    <lineage>
        <taxon>Eukaryota</taxon>
        <taxon>Fungi</taxon>
        <taxon>Dikarya</taxon>
        <taxon>Ascomycota</taxon>
        <taxon>Pezizomycotina</taxon>
        <taxon>Dothideomycetes</taxon>
        <taxon>Pleosporomycetidae</taxon>
        <taxon>Mytilinidiales</taxon>
        <taxon>Mytilinidiaceae</taxon>
        <taxon>Mytilinidion</taxon>
    </lineage>
</organism>
<keyword evidence="3" id="KW-1185">Reference proteome</keyword>
<evidence type="ECO:0000313" key="4">
    <source>
        <dbReference type="RefSeq" id="XP_033579131.1"/>
    </source>
</evidence>
<feature type="compositionally biased region" description="Pro residues" evidence="1">
    <location>
        <begin position="16"/>
        <end position="26"/>
    </location>
</feature>
<dbReference type="Proteomes" id="UP000504636">
    <property type="component" value="Unplaced"/>
</dbReference>
<name>A0A6A6YW95_9PEZI</name>
<evidence type="ECO:0000256" key="1">
    <source>
        <dbReference type="SAM" id="MobiDB-lite"/>
    </source>
</evidence>
<dbReference type="EMBL" id="MU003697">
    <property type="protein sequence ID" value="KAF2812167.1"/>
    <property type="molecule type" value="Genomic_DNA"/>
</dbReference>
<proteinExistence type="predicted"/>
<reference evidence="2 4" key="1">
    <citation type="journal article" date="2020" name="Stud. Mycol.">
        <title>101 Dothideomycetes genomes: a test case for predicting lifestyles and emergence of pathogens.</title>
        <authorList>
            <person name="Haridas S."/>
            <person name="Albert R."/>
            <person name="Binder M."/>
            <person name="Bloem J."/>
            <person name="Labutti K."/>
            <person name="Salamov A."/>
            <person name="Andreopoulos B."/>
            <person name="Baker S."/>
            <person name="Barry K."/>
            <person name="Bills G."/>
            <person name="Bluhm B."/>
            <person name="Cannon C."/>
            <person name="Castanera R."/>
            <person name="Culley D."/>
            <person name="Daum C."/>
            <person name="Ezra D."/>
            <person name="Gonzalez J."/>
            <person name="Henrissat B."/>
            <person name="Kuo A."/>
            <person name="Liang C."/>
            <person name="Lipzen A."/>
            <person name="Lutzoni F."/>
            <person name="Magnuson J."/>
            <person name="Mondo S."/>
            <person name="Nolan M."/>
            <person name="Ohm R."/>
            <person name="Pangilinan J."/>
            <person name="Park H.-J."/>
            <person name="Ramirez L."/>
            <person name="Alfaro M."/>
            <person name="Sun H."/>
            <person name="Tritt A."/>
            <person name="Yoshinaga Y."/>
            <person name="Zwiers L.-H."/>
            <person name="Turgeon B."/>
            <person name="Goodwin S."/>
            <person name="Spatafora J."/>
            <person name="Crous P."/>
            <person name="Grigoriev I."/>
        </authorList>
    </citation>
    <scope>NUCLEOTIDE SEQUENCE</scope>
    <source>
        <strain evidence="2 4">CBS 304.34</strain>
    </source>
</reference>
<feature type="region of interest" description="Disordered" evidence="1">
    <location>
        <begin position="1"/>
        <end position="29"/>
    </location>
</feature>
<gene>
    <name evidence="2 4" type="ORF">BDZ99DRAFT_568903</name>
</gene>
<reference evidence="4" key="2">
    <citation type="submission" date="2020-04" db="EMBL/GenBank/DDBJ databases">
        <authorList>
            <consortium name="NCBI Genome Project"/>
        </authorList>
    </citation>
    <scope>NUCLEOTIDE SEQUENCE</scope>
    <source>
        <strain evidence="4">CBS 304.34</strain>
    </source>
</reference>
<reference evidence="4" key="3">
    <citation type="submission" date="2025-04" db="UniProtKB">
        <authorList>
            <consortium name="RefSeq"/>
        </authorList>
    </citation>
    <scope>IDENTIFICATION</scope>
    <source>
        <strain evidence="4">CBS 304.34</strain>
    </source>
</reference>
<evidence type="ECO:0000313" key="2">
    <source>
        <dbReference type="EMBL" id="KAF2812167.1"/>
    </source>
</evidence>
<dbReference type="GeneID" id="54468722"/>
<sequence>MSTSTSAVAGASREITPPPAQPPTPPAGNEKFQFVDQIVQWIEQIDEGTHSHKEAWTQFQFVEGEFDELQRRLESSESWGFYQDKIRDEYDTQTREYAVRRPTNIGESFIRRLDTELYRWRSDLCTHAASETVQKFASAIIDIGHATITLRDGTYFSPDIQCARKGDRIPSIIIEVAYKQPPKNLEKMAVKYLLRSNESVQVVVGIDLKDEATRTATISVWRRQLIDDELVVTAELKDQEIRDNTGSPTANEPLRIRLRDFAKDETCDIELGSEDAEFVMTMAQLCEMLNKVEEVEAQLRALQEAKEPMPRMEIRGYIVNGMRLSREEYLAREERLYGPQGEYSNAGNC</sequence>